<dbReference type="GO" id="GO:0003841">
    <property type="term" value="F:1-acylglycerol-3-phosphate O-acyltransferase activity"/>
    <property type="evidence" value="ECO:0007669"/>
    <property type="project" value="TreeGrafter"/>
</dbReference>
<dbReference type="SUPFAM" id="SSF69593">
    <property type="entry name" value="Glycerol-3-phosphate (1)-acyltransferase"/>
    <property type="match status" value="1"/>
</dbReference>
<proteinExistence type="predicted"/>
<dbReference type="SMART" id="SM00563">
    <property type="entry name" value="PlsC"/>
    <property type="match status" value="1"/>
</dbReference>
<feature type="domain" description="Phospholipid/glycerol acyltransferase" evidence="3">
    <location>
        <begin position="42"/>
        <end position="159"/>
    </location>
</feature>
<accession>A0A1G8RPV1</accession>
<keyword evidence="2 4" id="KW-0012">Acyltransferase</keyword>
<dbReference type="InterPro" id="IPR002123">
    <property type="entry name" value="Plipid/glycerol_acylTrfase"/>
</dbReference>
<dbReference type="OrthoDB" id="152799at2"/>
<reference evidence="5" key="1">
    <citation type="submission" date="2016-10" db="EMBL/GenBank/DDBJ databases">
        <authorList>
            <person name="Varghese N."/>
            <person name="Submissions S."/>
        </authorList>
    </citation>
    <scope>NUCLEOTIDE SEQUENCE [LARGE SCALE GENOMIC DNA]</scope>
    <source>
        <strain evidence="5">DSM 4771</strain>
    </source>
</reference>
<dbReference type="GO" id="GO:0005886">
    <property type="term" value="C:plasma membrane"/>
    <property type="evidence" value="ECO:0007669"/>
    <property type="project" value="TreeGrafter"/>
</dbReference>
<dbReference type="EMBL" id="FNEV01000002">
    <property type="protein sequence ID" value="SDJ18535.1"/>
    <property type="molecule type" value="Genomic_DNA"/>
</dbReference>
<dbReference type="PANTHER" id="PTHR10434">
    <property type="entry name" value="1-ACYL-SN-GLYCEROL-3-PHOSPHATE ACYLTRANSFERASE"/>
    <property type="match status" value="1"/>
</dbReference>
<dbReference type="AlphaFoldDB" id="A0A1G8RPV1"/>
<keyword evidence="5" id="KW-1185">Reference proteome</keyword>
<evidence type="ECO:0000256" key="2">
    <source>
        <dbReference type="ARBA" id="ARBA00023315"/>
    </source>
</evidence>
<evidence type="ECO:0000259" key="3">
    <source>
        <dbReference type="SMART" id="SM00563"/>
    </source>
</evidence>
<protein>
    <submittedName>
        <fullName evidence="4">1-acyl-sn-glycerol-3-phosphate acyltransferase</fullName>
    </submittedName>
</protein>
<dbReference type="PANTHER" id="PTHR10434:SF11">
    <property type="entry name" value="1-ACYL-SN-GLYCEROL-3-PHOSPHATE ACYLTRANSFERASE"/>
    <property type="match status" value="1"/>
</dbReference>
<sequence length="212" mass="24801">MLQTDKKWWVEAGFRKVSRLLIRREFRKVYVQLPEVPVPSYGLFLMNHSSWWDGLLVHLLNDKILRTDGHIMIDQEGLDRFPVFRYVGGFSVDRSSLQHTKASLSYATELLNDRKGVFLFPQGEEQHLETRPLEFMKGAGVLMRRAPEVPVTPVVFFYSFGHHKKPEVYIRVGRPRYEPLSLQEWETVLEQELDGLKGKVISEEIETFEPLL</sequence>
<evidence type="ECO:0000256" key="1">
    <source>
        <dbReference type="ARBA" id="ARBA00022679"/>
    </source>
</evidence>
<organism evidence="4 5">
    <name type="scientific">Salimicrobium halophilum</name>
    <dbReference type="NCBI Taxonomy" id="86666"/>
    <lineage>
        <taxon>Bacteria</taxon>
        <taxon>Bacillati</taxon>
        <taxon>Bacillota</taxon>
        <taxon>Bacilli</taxon>
        <taxon>Bacillales</taxon>
        <taxon>Bacillaceae</taxon>
        <taxon>Salimicrobium</taxon>
    </lineage>
</organism>
<name>A0A1G8RPV1_9BACI</name>
<dbReference type="STRING" id="86666.SAMN04490247_1146"/>
<dbReference type="Proteomes" id="UP000199225">
    <property type="component" value="Unassembled WGS sequence"/>
</dbReference>
<keyword evidence="1 4" id="KW-0808">Transferase</keyword>
<dbReference type="RefSeq" id="WP_093192879.1">
    <property type="nucleotide sequence ID" value="NZ_FNEV01000002.1"/>
</dbReference>
<dbReference type="GO" id="GO:0006654">
    <property type="term" value="P:phosphatidic acid biosynthetic process"/>
    <property type="evidence" value="ECO:0007669"/>
    <property type="project" value="TreeGrafter"/>
</dbReference>
<gene>
    <name evidence="4" type="ORF">SAMN04490247_1146</name>
</gene>
<dbReference type="CDD" id="cd06551">
    <property type="entry name" value="LPLAT"/>
    <property type="match status" value="1"/>
</dbReference>
<dbReference type="Pfam" id="PF01553">
    <property type="entry name" value="Acyltransferase"/>
    <property type="match status" value="1"/>
</dbReference>
<evidence type="ECO:0000313" key="5">
    <source>
        <dbReference type="Proteomes" id="UP000199225"/>
    </source>
</evidence>
<evidence type="ECO:0000313" key="4">
    <source>
        <dbReference type="EMBL" id="SDJ18535.1"/>
    </source>
</evidence>